<gene>
    <name evidence="1" type="ORF">EEDITHA_LOCUS478</name>
</gene>
<name>A0AAU9TCU2_EUPED</name>
<proteinExistence type="predicted"/>
<dbReference type="EMBL" id="CAKOGL010000002">
    <property type="protein sequence ID" value="CAH2083852.1"/>
    <property type="molecule type" value="Genomic_DNA"/>
</dbReference>
<organism evidence="1 2">
    <name type="scientific">Euphydryas editha</name>
    <name type="common">Edith's checkerspot</name>
    <dbReference type="NCBI Taxonomy" id="104508"/>
    <lineage>
        <taxon>Eukaryota</taxon>
        <taxon>Metazoa</taxon>
        <taxon>Ecdysozoa</taxon>
        <taxon>Arthropoda</taxon>
        <taxon>Hexapoda</taxon>
        <taxon>Insecta</taxon>
        <taxon>Pterygota</taxon>
        <taxon>Neoptera</taxon>
        <taxon>Endopterygota</taxon>
        <taxon>Lepidoptera</taxon>
        <taxon>Glossata</taxon>
        <taxon>Ditrysia</taxon>
        <taxon>Papilionoidea</taxon>
        <taxon>Nymphalidae</taxon>
        <taxon>Nymphalinae</taxon>
        <taxon>Euphydryas</taxon>
    </lineage>
</organism>
<evidence type="ECO:0000313" key="1">
    <source>
        <dbReference type="EMBL" id="CAH2083852.1"/>
    </source>
</evidence>
<comment type="caution">
    <text evidence="1">The sequence shown here is derived from an EMBL/GenBank/DDBJ whole genome shotgun (WGS) entry which is preliminary data.</text>
</comment>
<dbReference type="AlphaFoldDB" id="A0AAU9TCU2"/>
<accession>A0AAU9TCU2</accession>
<protein>
    <submittedName>
        <fullName evidence="1">Uncharacterized protein</fullName>
    </submittedName>
</protein>
<dbReference type="Proteomes" id="UP001153954">
    <property type="component" value="Unassembled WGS sequence"/>
</dbReference>
<keyword evidence="2" id="KW-1185">Reference proteome</keyword>
<sequence>MSSYVQPYPVRSYVARESPQIPQKTYITEQKTYQSYPPNYPYQTYKIAEPVSVPIAPPKPLPNPVIEAPSLKPTVPLTNTLEPPKCSGKLDSNVLNNLAIALQLLIVNNIINNPPDPNNFVAPLAESVLEMALPSKLNNHEEFQMPNSKFLGSSGFGNDVLSKAMMVNPAPPRAGLNLMSPYDAITNNYPMSESSYLSKRDFQSPYAAIMAADNIKDLFSMDFF</sequence>
<evidence type="ECO:0000313" key="2">
    <source>
        <dbReference type="Proteomes" id="UP001153954"/>
    </source>
</evidence>
<reference evidence="1" key="1">
    <citation type="submission" date="2022-03" db="EMBL/GenBank/DDBJ databases">
        <authorList>
            <person name="Tunstrom K."/>
        </authorList>
    </citation>
    <scope>NUCLEOTIDE SEQUENCE</scope>
</reference>